<evidence type="ECO:0000313" key="4">
    <source>
        <dbReference type="Proteomes" id="UP001595539"/>
    </source>
</evidence>
<dbReference type="NCBIfam" id="TIGR03370">
    <property type="entry name" value="VPLPA-CTERM"/>
    <property type="match status" value="1"/>
</dbReference>
<feature type="transmembrane region" description="Helical" evidence="2">
    <location>
        <begin position="150"/>
        <end position="169"/>
    </location>
</feature>
<dbReference type="RefSeq" id="WP_377763699.1">
    <property type="nucleotide sequence ID" value="NZ_JBHRXY010000029.1"/>
</dbReference>
<gene>
    <name evidence="3" type="ORF">ACFOM8_18510</name>
</gene>
<keyword evidence="2" id="KW-0812">Transmembrane</keyword>
<reference evidence="4" key="1">
    <citation type="journal article" date="2019" name="Int. J. Syst. Evol. Microbiol.">
        <title>The Global Catalogue of Microorganisms (GCM) 10K type strain sequencing project: providing services to taxonomists for standard genome sequencing and annotation.</title>
        <authorList>
            <consortium name="The Broad Institute Genomics Platform"/>
            <consortium name="The Broad Institute Genome Sequencing Center for Infectious Disease"/>
            <person name="Wu L."/>
            <person name="Ma J."/>
        </authorList>
    </citation>
    <scope>NUCLEOTIDE SEQUENCE [LARGE SCALE GENOMIC DNA]</scope>
    <source>
        <strain evidence="4">KCTC 42473</strain>
    </source>
</reference>
<dbReference type="InterPro" id="IPR022472">
    <property type="entry name" value="VPLPA-CTERM"/>
</dbReference>
<protein>
    <submittedName>
        <fullName evidence="3">VPLPA-CTERM sorting domain-containing protein</fullName>
    </submittedName>
</protein>
<feature type="region of interest" description="Disordered" evidence="1">
    <location>
        <begin position="12"/>
        <end position="32"/>
    </location>
</feature>
<keyword evidence="4" id="KW-1185">Reference proteome</keyword>
<evidence type="ECO:0000256" key="1">
    <source>
        <dbReference type="SAM" id="MobiDB-lite"/>
    </source>
</evidence>
<comment type="caution">
    <text evidence="3">The sequence shown here is derived from an EMBL/GenBank/DDBJ whole genome shotgun (WGS) entry which is preliminary data.</text>
</comment>
<keyword evidence="2" id="KW-0472">Membrane</keyword>
<dbReference type="Proteomes" id="UP001595539">
    <property type="component" value="Unassembled WGS sequence"/>
</dbReference>
<name>A0ABV7U983_9RHOB</name>
<organism evidence="3 4">
    <name type="scientific">Paracoccus angustae</name>
    <dbReference type="NCBI Taxonomy" id="1671480"/>
    <lineage>
        <taxon>Bacteria</taxon>
        <taxon>Pseudomonadati</taxon>
        <taxon>Pseudomonadota</taxon>
        <taxon>Alphaproteobacteria</taxon>
        <taxon>Rhodobacterales</taxon>
        <taxon>Paracoccaceae</taxon>
        <taxon>Paracoccus</taxon>
    </lineage>
</organism>
<proteinExistence type="predicted"/>
<keyword evidence="2" id="KW-1133">Transmembrane helix</keyword>
<accession>A0ABV7U983</accession>
<evidence type="ECO:0000313" key="3">
    <source>
        <dbReference type="EMBL" id="MFC3631427.1"/>
    </source>
</evidence>
<sequence>MAHVNHIHGRFNDDGTIRNSEVPTPDADTDGDGFVEVLEGLPAYGDILLSLEPALAGMNPRPSMVHTGPISDAEGNLAYDLSFDLSNDSIFFSPVSGTSYTSEDIFPLDLREYVIHGMFVPGGVNDDLTNGGYLATLPVAAAELQTLAPIPLPAGGLLLVSGLGAFGIARRLRKAGS</sequence>
<dbReference type="EMBL" id="JBHRXY010000029">
    <property type="protein sequence ID" value="MFC3631427.1"/>
    <property type="molecule type" value="Genomic_DNA"/>
</dbReference>
<evidence type="ECO:0000256" key="2">
    <source>
        <dbReference type="SAM" id="Phobius"/>
    </source>
</evidence>